<dbReference type="InterPro" id="IPR044822">
    <property type="entry name" value="Myb_DNA-bind_4"/>
</dbReference>
<dbReference type="Gene3D" id="1.10.10.60">
    <property type="entry name" value="Homeodomain-like"/>
    <property type="match status" value="1"/>
</dbReference>
<dbReference type="PANTHER" id="PTHR47595">
    <property type="entry name" value="HEAT SHOCK 70 KDA PROTEIN 14"/>
    <property type="match status" value="1"/>
</dbReference>
<proteinExistence type="predicted"/>
<protein>
    <recommendedName>
        <fullName evidence="1">Myb/SANT-like DNA-binding domain-containing protein</fullName>
    </recommendedName>
</protein>
<feature type="domain" description="Myb/SANT-like DNA-binding" evidence="1">
    <location>
        <begin position="2"/>
        <end position="79"/>
    </location>
</feature>
<reference evidence="2" key="1">
    <citation type="submission" date="2022-11" db="EMBL/GenBank/DDBJ databases">
        <title>Centuries of genome instability and evolution in soft-shell clam transmissible cancer (bioRxiv).</title>
        <authorList>
            <person name="Hart S.F.M."/>
            <person name="Yonemitsu M.A."/>
            <person name="Giersch R.M."/>
            <person name="Beal B.F."/>
            <person name="Arriagada G."/>
            <person name="Davis B.W."/>
            <person name="Ostrander E.A."/>
            <person name="Goff S.P."/>
            <person name="Metzger M.J."/>
        </authorList>
    </citation>
    <scope>NUCLEOTIDE SEQUENCE</scope>
    <source>
        <strain evidence="2">MELC-2E11</strain>
        <tissue evidence="2">Siphon/mantle</tissue>
    </source>
</reference>
<dbReference type="Pfam" id="PF13837">
    <property type="entry name" value="Myb_DNA-bind_4"/>
    <property type="match status" value="1"/>
</dbReference>
<gene>
    <name evidence="2" type="ORF">MAR_006598</name>
</gene>
<keyword evidence="3" id="KW-1185">Reference proteome</keyword>
<sequence>MLLSASEDRKDLFSNSAFKSKAVWKENSEDMALRGVVYSSEACEKKFRSMKYRYRAIMDACGKTGRGRSRWEYMERMDSFLCKDPAVHPVRVISSSKGI</sequence>
<accession>A0ABY7DBJ6</accession>
<evidence type="ECO:0000313" key="2">
    <source>
        <dbReference type="EMBL" id="WAQ94127.1"/>
    </source>
</evidence>
<name>A0ABY7DBJ6_MYAAR</name>
<organism evidence="2 3">
    <name type="scientific">Mya arenaria</name>
    <name type="common">Soft-shell clam</name>
    <dbReference type="NCBI Taxonomy" id="6604"/>
    <lineage>
        <taxon>Eukaryota</taxon>
        <taxon>Metazoa</taxon>
        <taxon>Spiralia</taxon>
        <taxon>Lophotrochozoa</taxon>
        <taxon>Mollusca</taxon>
        <taxon>Bivalvia</taxon>
        <taxon>Autobranchia</taxon>
        <taxon>Heteroconchia</taxon>
        <taxon>Euheterodonta</taxon>
        <taxon>Imparidentia</taxon>
        <taxon>Neoheterodontei</taxon>
        <taxon>Myida</taxon>
        <taxon>Myoidea</taxon>
        <taxon>Myidae</taxon>
        <taxon>Mya</taxon>
    </lineage>
</organism>
<dbReference type="PANTHER" id="PTHR47595:SF1">
    <property type="entry name" value="MYB_SANT-LIKE DNA-BINDING DOMAIN-CONTAINING PROTEIN"/>
    <property type="match status" value="1"/>
</dbReference>
<evidence type="ECO:0000313" key="3">
    <source>
        <dbReference type="Proteomes" id="UP001164746"/>
    </source>
</evidence>
<dbReference type="Proteomes" id="UP001164746">
    <property type="component" value="Chromosome 1"/>
</dbReference>
<dbReference type="EMBL" id="CP111012">
    <property type="protein sequence ID" value="WAQ94127.1"/>
    <property type="molecule type" value="Genomic_DNA"/>
</dbReference>
<evidence type="ECO:0000259" key="1">
    <source>
        <dbReference type="Pfam" id="PF13837"/>
    </source>
</evidence>